<dbReference type="STRING" id="481719.LASUN_10230"/>
<name>A0A1E7XE83_9LACO</name>
<dbReference type="EMBL" id="MIQE01000010">
    <property type="protein sequence ID" value="OFA11414.1"/>
    <property type="molecule type" value="Genomic_DNA"/>
</dbReference>
<organism evidence="1 2">
    <name type="scientific">Lentilactobacillus sunkii</name>
    <dbReference type="NCBI Taxonomy" id="481719"/>
    <lineage>
        <taxon>Bacteria</taxon>
        <taxon>Bacillati</taxon>
        <taxon>Bacillota</taxon>
        <taxon>Bacilli</taxon>
        <taxon>Lactobacillales</taxon>
        <taxon>Lactobacillaceae</taxon>
        <taxon>Lentilactobacillus</taxon>
    </lineage>
</organism>
<sequence>MKIINSIINNRVAPSFNQNLALLLKIKDPTMIPK</sequence>
<evidence type="ECO:0000313" key="2">
    <source>
        <dbReference type="Proteomes" id="UP000177010"/>
    </source>
</evidence>
<dbReference type="AlphaFoldDB" id="A0A1E7XE83"/>
<gene>
    <name evidence="1" type="ORF">LASUN_10230</name>
</gene>
<comment type="caution">
    <text evidence="1">The sequence shown here is derived from an EMBL/GenBank/DDBJ whole genome shotgun (WGS) entry which is preliminary data.</text>
</comment>
<reference evidence="1 2" key="1">
    <citation type="submission" date="2016-09" db="EMBL/GenBank/DDBJ databases">
        <title>Genome Sequence of Lactobacillus sunkii Strain CG01.</title>
        <authorList>
            <person name="Poehlein A."/>
            <person name="Gabris C."/>
            <person name="Bengelsdorf F.R."/>
            <person name="Duerre P."/>
            <person name="Daniel R."/>
        </authorList>
    </citation>
    <scope>NUCLEOTIDE SEQUENCE [LARGE SCALE GENOMIC DNA]</scope>
    <source>
        <strain evidence="1 2">CG_D</strain>
    </source>
</reference>
<accession>A0A1E7XE83</accession>
<dbReference type="Proteomes" id="UP000177010">
    <property type="component" value="Unassembled WGS sequence"/>
</dbReference>
<protein>
    <submittedName>
        <fullName evidence="1">Uncharacterized protein</fullName>
    </submittedName>
</protein>
<proteinExistence type="predicted"/>
<evidence type="ECO:0000313" key="1">
    <source>
        <dbReference type="EMBL" id="OFA11414.1"/>
    </source>
</evidence>